<evidence type="ECO:0008006" key="3">
    <source>
        <dbReference type="Google" id="ProtNLM"/>
    </source>
</evidence>
<dbReference type="Proteomes" id="UP000831327">
    <property type="component" value="Chromosome"/>
</dbReference>
<reference evidence="1 2" key="1">
    <citation type="journal article" date="2016" name="Microbes Environ.">
        <title>Phylogenetically diverse aerobic anoxygenic phototrophic bacteria isolated from epilithic biofilms in Tama river, Japan.</title>
        <authorList>
            <person name="Hirose S."/>
            <person name="Matsuura K."/>
            <person name="Haruta S."/>
        </authorList>
    </citation>
    <scope>NUCLEOTIDE SEQUENCE [LARGE SCALE GENOMIC DNA]</scope>
    <source>
        <strain evidence="1 2">S08</strain>
    </source>
</reference>
<dbReference type="EMBL" id="AP025637">
    <property type="protein sequence ID" value="BDG74017.1"/>
    <property type="molecule type" value="Genomic_DNA"/>
</dbReference>
<sequence>MNPPDMTAMAEGHAVGEGGISPCRGTCNFDVVARQCIDCGRLAREIREWPDATQQRRQEICDAAALRVAPDSLL</sequence>
<keyword evidence="2" id="KW-1185">Reference proteome</keyword>
<dbReference type="RefSeq" id="WP_244408226.1">
    <property type="nucleotide sequence ID" value="NZ_AP025637.1"/>
</dbReference>
<dbReference type="InterPro" id="IPR010710">
    <property type="entry name" value="DUF1289"/>
</dbReference>
<organism evidence="1 2">
    <name type="scientific">Roseomonas fluvialis</name>
    <dbReference type="NCBI Taxonomy" id="1750527"/>
    <lineage>
        <taxon>Bacteria</taxon>
        <taxon>Pseudomonadati</taxon>
        <taxon>Pseudomonadota</taxon>
        <taxon>Alphaproteobacteria</taxon>
        <taxon>Acetobacterales</taxon>
        <taxon>Roseomonadaceae</taxon>
        <taxon>Roseomonas</taxon>
    </lineage>
</organism>
<protein>
    <recommendedName>
        <fullName evidence="3">DUF1289 domain-containing protein</fullName>
    </recommendedName>
</protein>
<proteinExistence type="predicted"/>
<accession>A0ABM8I733</accession>
<gene>
    <name evidence="1" type="ORF">Rmf_39460</name>
</gene>
<evidence type="ECO:0000313" key="1">
    <source>
        <dbReference type="EMBL" id="BDG74017.1"/>
    </source>
</evidence>
<name>A0ABM8I733_9PROT</name>
<dbReference type="Pfam" id="PF06945">
    <property type="entry name" value="DUF1289"/>
    <property type="match status" value="1"/>
</dbReference>
<evidence type="ECO:0000313" key="2">
    <source>
        <dbReference type="Proteomes" id="UP000831327"/>
    </source>
</evidence>